<feature type="domain" description="PBP" evidence="11">
    <location>
        <begin position="193"/>
        <end position="304"/>
    </location>
</feature>
<keyword evidence="7" id="KW-0564">Palmitate</keyword>
<evidence type="ECO:0000313" key="12">
    <source>
        <dbReference type="EMBL" id="NYB76076.1"/>
    </source>
</evidence>
<accession>A0A974BN92</accession>
<dbReference type="PANTHER" id="PTHR30570:SF1">
    <property type="entry name" value="PHOSPHATE-BINDING PROTEIN PSTS"/>
    <property type="match status" value="1"/>
</dbReference>
<dbReference type="PROSITE" id="PS51257">
    <property type="entry name" value="PROKAR_LIPOPROTEIN"/>
    <property type="match status" value="1"/>
</dbReference>
<evidence type="ECO:0000256" key="8">
    <source>
        <dbReference type="ARBA" id="ARBA00023288"/>
    </source>
</evidence>
<dbReference type="InterPro" id="IPR024370">
    <property type="entry name" value="PBP_domain"/>
</dbReference>
<comment type="similarity">
    <text evidence="3">Belongs to the PstS family.</text>
</comment>
<feature type="chain" id="PRO_5038723280" evidence="10">
    <location>
        <begin position="25"/>
        <end position="308"/>
    </location>
</feature>
<feature type="compositionally biased region" description="Low complexity" evidence="9">
    <location>
        <begin position="29"/>
        <end position="44"/>
    </location>
</feature>
<evidence type="ECO:0000313" key="13">
    <source>
        <dbReference type="Proteomes" id="UP000611629"/>
    </source>
</evidence>
<evidence type="ECO:0000256" key="4">
    <source>
        <dbReference type="ARBA" id="ARBA00011529"/>
    </source>
</evidence>
<proteinExistence type="inferred from homology"/>
<keyword evidence="8" id="KW-0449">Lipoprotein</keyword>
<comment type="subcellular location">
    <subcellularLocation>
        <location evidence="2">Cell membrane</location>
        <topology evidence="2">Lipid-anchor</topology>
    </subcellularLocation>
</comment>
<dbReference type="Gene3D" id="3.40.190.10">
    <property type="entry name" value="Periplasmic binding protein-like II"/>
    <property type="match status" value="2"/>
</dbReference>
<evidence type="ECO:0000256" key="2">
    <source>
        <dbReference type="ARBA" id="ARBA00004193"/>
    </source>
</evidence>
<comment type="caution">
    <text evidence="12">The sequence shown here is derived from an EMBL/GenBank/DDBJ whole genome shotgun (WGS) entry which is preliminary data.</text>
</comment>
<keyword evidence="13" id="KW-1185">Reference proteome</keyword>
<comment type="subunit">
    <text evidence="4">The complex is composed of two ATP-binding proteins (PstB), two transmembrane proteins (PstC and PstA) and a solute-binding protein (PstS).</text>
</comment>
<feature type="signal peptide" evidence="10">
    <location>
        <begin position="1"/>
        <end position="24"/>
    </location>
</feature>
<evidence type="ECO:0000256" key="6">
    <source>
        <dbReference type="ARBA" id="ARBA00022729"/>
    </source>
</evidence>
<dbReference type="SUPFAM" id="SSF53850">
    <property type="entry name" value="Periplasmic binding protein-like II"/>
    <property type="match status" value="2"/>
</dbReference>
<keyword evidence="5" id="KW-0592">Phosphate transport</keyword>
<evidence type="ECO:0000256" key="1">
    <source>
        <dbReference type="ARBA" id="ARBA00002841"/>
    </source>
</evidence>
<evidence type="ECO:0000256" key="9">
    <source>
        <dbReference type="SAM" id="MobiDB-lite"/>
    </source>
</evidence>
<dbReference type="InterPro" id="IPR050811">
    <property type="entry name" value="Phosphate_ABC_transporter"/>
</dbReference>
<sequence length="308" mass="33439">MRNRKLLFIIAAVLMLTLVFVGCAKEQPSEQPQPQQPVEQPQQPASNFDADKDITVVARDAASGTRGAFHEIMEIIQKEGDTTVDKLVVGALEFDGTDKVITAVEQDKYGIGYISLGSVSERIKAIEVNSVEPTIDNVKSGAYSVARPFLLVTKGTESDLVKDFLNFTESIEGQKIVNDRNFISAVDSPKEYTGSGLSGTIKVAGSTSVAPLMEKLQEEYNKLNPDVKFEMQANGSSQGINAAIDGSYDIGMSSRELKDEEAAQLNRHVLAIDGIAVIVNNENPTDDLAAEDITAIYTGEKTAWFEIE</sequence>
<keyword evidence="6 10" id="KW-0732">Signal</keyword>
<dbReference type="GO" id="GO:0005886">
    <property type="term" value="C:plasma membrane"/>
    <property type="evidence" value="ECO:0007669"/>
    <property type="project" value="UniProtKB-SubCell"/>
</dbReference>
<dbReference type="GO" id="GO:0006817">
    <property type="term" value="P:phosphate ion transport"/>
    <property type="evidence" value="ECO:0007669"/>
    <property type="project" value="UniProtKB-KW"/>
</dbReference>
<feature type="region of interest" description="Disordered" evidence="9">
    <location>
        <begin position="28"/>
        <end position="47"/>
    </location>
</feature>
<reference evidence="12" key="1">
    <citation type="submission" date="2020-07" db="EMBL/GenBank/DDBJ databases">
        <title>Genomic analysis of a strain of Sedimentibacter Hydroxybenzoicus DSM7310.</title>
        <authorList>
            <person name="Ma S."/>
        </authorList>
    </citation>
    <scope>NUCLEOTIDE SEQUENCE</scope>
    <source>
        <strain evidence="12">DSM 7310</strain>
    </source>
</reference>
<evidence type="ECO:0000256" key="3">
    <source>
        <dbReference type="ARBA" id="ARBA00008725"/>
    </source>
</evidence>
<dbReference type="EMBL" id="JACBNQ010000040">
    <property type="protein sequence ID" value="NYB76076.1"/>
    <property type="molecule type" value="Genomic_DNA"/>
</dbReference>
<organism evidence="12 13">
    <name type="scientific">Sedimentibacter hydroxybenzoicus DSM 7310</name>
    <dbReference type="NCBI Taxonomy" id="1123245"/>
    <lineage>
        <taxon>Bacteria</taxon>
        <taxon>Bacillati</taxon>
        <taxon>Bacillota</taxon>
        <taxon>Tissierellia</taxon>
        <taxon>Sedimentibacter</taxon>
    </lineage>
</organism>
<gene>
    <name evidence="12" type="ORF">HZF24_18160</name>
</gene>
<dbReference type="Proteomes" id="UP000611629">
    <property type="component" value="Unassembled WGS sequence"/>
</dbReference>
<name>A0A974BN92_SEDHY</name>
<dbReference type="RefSeq" id="WP_179239795.1">
    <property type="nucleotide sequence ID" value="NZ_JACBNQ010000040.1"/>
</dbReference>
<dbReference type="Pfam" id="PF12849">
    <property type="entry name" value="PBP_like_2"/>
    <property type="match status" value="2"/>
</dbReference>
<evidence type="ECO:0000259" key="11">
    <source>
        <dbReference type="Pfam" id="PF12849"/>
    </source>
</evidence>
<comment type="function">
    <text evidence="1">Part of the ABC transporter complex PstSACB involved in phosphate import.</text>
</comment>
<protein>
    <submittedName>
        <fullName evidence="12">Extracellular solute-binding protein</fullName>
    </submittedName>
</protein>
<evidence type="ECO:0000256" key="5">
    <source>
        <dbReference type="ARBA" id="ARBA00022592"/>
    </source>
</evidence>
<dbReference type="PANTHER" id="PTHR30570">
    <property type="entry name" value="PERIPLASMIC PHOSPHATE BINDING COMPONENT OF PHOSPHATE ABC TRANSPORTER"/>
    <property type="match status" value="1"/>
</dbReference>
<evidence type="ECO:0000256" key="10">
    <source>
        <dbReference type="SAM" id="SignalP"/>
    </source>
</evidence>
<keyword evidence="5" id="KW-0813">Transport</keyword>
<feature type="domain" description="PBP" evidence="11">
    <location>
        <begin position="49"/>
        <end position="168"/>
    </location>
</feature>
<dbReference type="AlphaFoldDB" id="A0A974BN92"/>
<evidence type="ECO:0000256" key="7">
    <source>
        <dbReference type="ARBA" id="ARBA00023139"/>
    </source>
</evidence>